<dbReference type="InterPro" id="IPR027381">
    <property type="entry name" value="LytR/CpsA/Psr_C"/>
</dbReference>
<evidence type="ECO:0000256" key="3">
    <source>
        <dbReference type="SAM" id="Phobius"/>
    </source>
</evidence>
<dbReference type="InterPro" id="IPR050922">
    <property type="entry name" value="LytR/CpsA/Psr_CW_biosynth"/>
</dbReference>
<accession>D2BCQ8</accession>
<name>D2BCQ8_STRRD</name>
<dbReference type="Gene3D" id="3.30.70.2390">
    <property type="match status" value="1"/>
</dbReference>
<sequence>MHALAHPLGSHVSSGLTDAPSKPVEQRPARRRRRWLWWLVAAVTVVVVAVAATVGGVYVKLTGNVKHVDVTPEDLGPRPAKVATKALNVLVVGSDQRSGKNAKYGRFPGERTDTIMLAHISPKRDNAMVVSFPRDSMVQLPECRARQGLPGQRPHLGMINESFNSGGITCTWKTVESLTGIHIDHFVKVDFTGFKGMVDAVGGVEVCLPEPVHDKKALLTLPAGRQTLKGEQALGYVRARYSLGDGSDIGRIQRQQMFIASMVKKVMSGETLTDPGKLFGFLDAATKSVTTDPGLTPLVMKDLATSAQGLAAGQIHFITTPWRYSVTYPGRVEWVGPQSRKLFQIVAQDRAVTGSGVKGGQSRVPRSKIQVEVRNGTTRSGLASLVAVRLEERGYHIAKIGDAPRKPYPKTTIAYSPNGAAGAPTLTRDLLASSGRPVPRATTARLVLTIGDDWKGLKPPRQDDAADLNGFDATHDSCAGA</sequence>
<reference evidence="6 7" key="1">
    <citation type="journal article" date="2010" name="Stand. Genomic Sci.">
        <title>Complete genome sequence of Streptosporangium roseum type strain (NI 9100).</title>
        <authorList>
            <person name="Nolan M."/>
            <person name="Sikorski J."/>
            <person name="Jando M."/>
            <person name="Lucas S."/>
            <person name="Lapidus A."/>
            <person name="Glavina Del Rio T."/>
            <person name="Chen F."/>
            <person name="Tice H."/>
            <person name="Pitluck S."/>
            <person name="Cheng J.F."/>
            <person name="Chertkov O."/>
            <person name="Sims D."/>
            <person name="Meincke L."/>
            <person name="Brettin T."/>
            <person name="Han C."/>
            <person name="Detter J.C."/>
            <person name="Bruce D."/>
            <person name="Goodwin L."/>
            <person name="Land M."/>
            <person name="Hauser L."/>
            <person name="Chang Y.J."/>
            <person name="Jeffries C.D."/>
            <person name="Ivanova N."/>
            <person name="Mavromatis K."/>
            <person name="Mikhailova N."/>
            <person name="Chen A."/>
            <person name="Palaniappan K."/>
            <person name="Chain P."/>
            <person name="Rohde M."/>
            <person name="Goker M."/>
            <person name="Bristow J."/>
            <person name="Eisen J.A."/>
            <person name="Markowitz V."/>
            <person name="Hugenholtz P."/>
            <person name="Kyrpides N.C."/>
            <person name="Klenk H.P."/>
        </authorList>
    </citation>
    <scope>NUCLEOTIDE SEQUENCE [LARGE SCALE GENOMIC DNA]</scope>
    <source>
        <strain evidence="7">ATCC 12428 / DSM 43021 / JCM 3005 / NI 9100</strain>
    </source>
</reference>
<dbReference type="Pfam" id="PF13399">
    <property type="entry name" value="LytR_C"/>
    <property type="match status" value="1"/>
</dbReference>
<dbReference type="PANTHER" id="PTHR33392">
    <property type="entry name" value="POLYISOPRENYL-TEICHOIC ACID--PEPTIDOGLYCAN TEICHOIC ACID TRANSFERASE TAGU"/>
    <property type="match status" value="1"/>
</dbReference>
<dbReference type="NCBIfam" id="TIGR00350">
    <property type="entry name" value="lytR_cpsA_psr"/>
    <property type="match status" value="1"/>
</dbReference>
<feature type="transmembrane region" description="Helical" evidence="3">
    <location>
        <begin position="35"/>
        <end position="59"/>
    </location>
</feature>
<gene>
    <name evidence="6" type="ordered locus">Sros_9260</name>
</gene>
<keyword evidence="3" id="KW-0812">Transmembrane</keyword>
<evidence type="ECO:0000259" key="4">
    <source>
        <dbReference type="Pfam" id="PF03816"/>
    </source>
</evidence>
<keyword evidence="3" id="KW-1133">Transmembrane helix</keyword>
<dbReference type="PANTHER" id="PTHR33392:SF6">
    <property type="entry name" value="POLYISOPRENYL-TEICHOIC ACID--PEPTIDOGLYCAN TEICHOIC ACID TRANSFERASE TAGU"/>
    <property type="match status" value="1"/>
</dbReference>
<keyword evidence="7" id="KW-1185">Reference proteome</keyword>
<evidence type="ECO:0000313" key="6">
    <source>
        <dbReference type="EMBL" id="ACZ91878.1"/>
    </source>
</evidence>
<dbReference type="InterPro" id="IPR004474">
    <property type="entry name" value="LytR_CpsA_psr"/>
</dbReference>
<dbReference type="EMBL" id="CP001814">
    <property type="protein sequence ID" value="ACZ91878.1"/>
    <property type="molecule type" value="Genomic_DNA"/>
</dbReference>
<dbReference type="Gene3D" id="3.40.630.190">
    <property type="entry name" value="LCP protein"/>
    <property type="match status" value="1"/>
</dbReference>
<dbReference type="STRING" id="479432.Sros_9260"/>
<comment type="similarity">
    <text evidence="1">Belongs to the LytR/CpsA/Psr (LCP) family.</text>
</comment>
<evidence type="ECO:0000259" key="5">
    <source>
        <dbReference type="Pfam" id="PF13399"/>
    </source>
</evidence>
<feature type="domain" description="LytR/CpsA/Psr regulator C-terminal" evidence="5">
    <location>
        <begin position="369"/>
        <end position="454"/>
    </location>
</feature>
<dbReference type="Pfam" id="PF03816">
    <property type="entry name" value="LytR_cpsA_psr"/>
    <property type="match status" value="1"/>
</dbReference>
<feature type="domain" description="Cell envelope-related transcriptional attenuator" evidence="4">
    <location>
        <begin position="111"/>
        <end position="267"/>
    </location>
</feature>
<protein>
    <submittedName>
        <fullName evidence="6">Transcriptional regulator-like protein</fullName>
    </submittedName>
</protein>
<proteinExistence type="inferred from homology"/>
<evidence type="ECO:0000313" key="7">
    <source>
        <dbReference type="Proteomes" id="UP000002029"/>
    </source>
</evidence>
<keyword evidence="3" id="KW-0472">Membrane</keyword>
<evidence type="ECO:0000256" key="1">
    <source>
        <dbReference type="ARBA" id="ARBA00006068"/>
    </source>
</evidence>
<dbReference type="Proteomes" id="UP000002029">
    <property type="component" value="Chromosome"/>
</dbReference>
<feature type="region of interest" description="Disordered" evidence="2">
    <location>
        <begin position="1"/>
        <end position="26"/>
    </location>
</feature>
<dbReference type="HOGENOM" id="CLU_016455_0_0_11"/>
<organism evidence="6 7">
    <name type="scientific">Streptosporangium roseum (strain ATCC 12428 / DSM 43021 / JCM 3005 / KCTC 9067 / NCIMB 10171 / NRRL 2505 / NI 9100)</name>
    <dbReference type="NCBI Taxonomy" id="479432"/>
    <lineage>
        <taxon>Bacteria</taxon>
        <taxon>Bacillati</taxon>
        <taxon>Actinomycetota</taxon>
        <taxon>Actinomycetes</taxon>
        <taxon>Streptosporangiales</taxon>
        <taxon>Streptosporangiaceae</taxon>
        <taxon>Streptosporangium</taxon>
    </lineage>
</organism>
<dbReference type="eggNOG" id="COG1316">
    <property type="taxonomic scope" value="Bacteria"/>
</dbReference>
<evidence type="ECO:0000256" key="2">
    <source>
        <dbReference type="SAM" id="MobiDB-lite"/>
    </source>
</evidence>
<feature type="region of interest" description="Disordered" evidence="2">
    <location>
        <begin position="459"/>
        <end position="481"/>
    </location>
</feature>
<dbReference type="AlphaFoldDB" id="D2BCQ8"/>
<dbReference type="KEGG" id="sro:Sros_9260"/>